<dbReference type="GO" id="GO:0022857">
    <property type="term" value="F:transmembrane transporter activity"/>
    <property type="evidence" value="ECO:0007669"/>
    <property type="project" value="InterPro"/>
</dbReference>
<evidence type="ECO:0000256" key="5">
    <source>
        <dbReference type="ARBA" id="ARBA00022989"/>
    </source>
</evidence>
<feature type="transmembrane region" description="Helical" evidence="7">
    <location>
        <begin position="142"/>
        <end position="161"/>
    </location>
</feature>
<keyword evidence="9" id="KW-1185">Reference proteome</keyword>
<evidence type="ECO:0000256" key="1">
    <source>
        <dbReference type="ARBA" id="ARBA00004651"/>
    </source>
</evidence>
<feature type="transmembrane region" description="Helical" evidence="7">
    <location>
        <begin position="173"/>
        <end position="195"/>
    </location>
</feature>
<dbReference type="Proteomes" id="UP000002429">
    <property type="component" value="Plasmid megaplasmid"/>
</dbReference>
<feature type="transmembrane region" description="Helical" evidence="7">
    <location>
        <begin position="116"/>
        <end position="135"/>
    </location>
</feature>
<evidence type="ECO:0000256" key="3">
    <source>
        <dbReference type="ARBA" id="ARBA00022475"/>
    </source>
</evidence>
<evidence type="ECO:0000256" key="4">
    <source>
        <dbReference type="ARBA" id="ARBA00022692"/>
    </source>
</evidence>
<dbReference type="PANTHER" id="PTHR30509:SF9">
    <property type="entry name" value="MULTIDRUG RESISTANCE PROTEIN MDTO"/>
    <property type="match status" value="1"/>
</dbReference>
<sequence length="362" mass="39622">MRNPGSALYTRSVHFSVIAMFEALRKTTSALFDPDRRFRQARIFHAVRVALALLVSIALTTGIHIPHGEWATITVLVVIGGLQHHGNIRRRAAERGAGTVIGAFLGLLLILQEAYFHIPVLTWLLLAVICGYCAYHAVGKGGYIALLAAITVVITAGHGNQHVEDALWRTLDVLIGTVIALAFSFALPAYASYSWRFKLAGMLRSCAAVHAKIARGMRDEKERQQDMMKLSASLVQLRSLIPSVAKETGVPTADLEEVQHSARVCISALEMLAAIDPVAAEPTDEERHIRDLLLEMASALESGDESMVQLNLPLPEPHPDDPSIGHSSHTFLTLHLAAEIGHLRDHLAQMARQSRFPYNGTH</sequence>
<dbReference type="KEGG" id="rme:Rmet_3730"/>
<evidence type="ECO:0000256" key="2">
    <source>
        <dbReference type="ARBA" id="ARBA00022448"/>
    </source>
</evidence>
<keyword evidence="4 7" id="KW-0812">Transmembrane</keyword>
<dbReference type="AlphaFoldDB" id="Q1LGX4"/>
<feature type="transmembrane region" description="Helical" evidence="7">
    <location>
        <begin position="45"/>
        <end position="64"/>
    </location>
</feature>
<reference evidence="9" key="1">
    <citation type="journal article" date="2010" name="PLoS ONE">
        <title>The complete genome sequence of Cupriavidus metallidurans strain CH34, a master survivalist in harsh and anthropogenic environments.</title>
        <authorList>
            <person name="Janssen P.J."/>
            <person name="Van Houdt R."/>
            <person name="Moors H."/>
            <person name="Monsieurs P."/>
            <person name="Morin N."/>
            <person name="Michaux A."/>
            <person name="Benotmane M.A."/>
            <person name="Leys N."/>
            <person name="Vallaeys T."/>
            <person name="Lapidus A."/>
            <person name="Monchy S."/>
            <person name="Medigue C."/>
            <person name="Taghavi S."/>
            <person name="McCorkle S."/>
            <person name="Dunn J."/>
            <person name="van der Lelie D."/>
            <person name="Mergeay M."/>
        </authorList>
    </citation>
    <scope>NUCLEOTIDE SEQUENCE [LARGE SCALE GENOMIC DNA]</scope>
    <source>
        <strain evidence="9">ATCC 43123 / DSM 2839 / NBRC 102507 / CH34</strain>
    </source>
</reference>
<gene>
    <name evidence="8" type="ordered locus">Rmet_3730</name>
</gene>
<keyword evidence="6 7" id="KW-0472">Membrane</keyword>
<evidence type="ECO:0000256" key="6">
    <source>
        <dbReference type="ARBA" id="ARBA00023136"/>
    </source>
</evidence>
<dbReference type="EMBL" id="CP000353">
    <property type="protein sequence ID" value="ABF10602.1"/>
    <property type="molecule type" value="Genomic_DNA"/>
</dbReference>
<evidence type="ECO:0000256" key="7">
    <source>
        <dbReference type="SAM" id="Phobius"/>
    </source>
</evidence>
<dbReference type="GO" id="GO:0005886">
    <property type="term" value="C:plasma membrane"/>
    <property type="evidence" value="ECO:0007669"/>
    <property type="project" value="UniProtKB-SubCell"/>
</dbReference>
<evidence type="ECO:0000313" key="8">
    <source>
        <dbReference type="EMBL" id="ABF10602.1"/>
    </source>
</evidence>
<geneLocation type="plasmid" evidence="8 9">
    <name>megaplasmid</name>
</geneLocation>
<dbReference type="PANTHER" id="PTHR30509">
    <property type="entry name" value="P-HYDROXYBENZOIC ACID EFFLUX PUMP SUBUNIT-RELATED"/>
    <property type="match status" value="1"/>
</dbReference>
<dbReference type="HOGENOM" id="CLU_064722_0_0_4"/>
<accession>Q1LGX4</accession>
<organism evidence="8 9">
    <name type="scientific">Cupriavidus metallidurans (strain ATCC 43123 / DSM 2839 / NBRC 102507 / CH34)</name>
    <name type="common">Ralstonia metallidurans</name>
    <dbReference type="NCBI Taxonomy" id="266264"/>
    <lineage>
        <taxon>Bacteria</taxon>
        <taxon>Pseudomonadati</taxon>
        <taxon>Pseudomonadota</taxon>
        <taxon>Betaproteobacteria</taxon>
        <taxon>Burkholderiales</taxon>
        <taxon>Burkholderiaceae</taxon>
        <taxon>Cupriavidus</taxon>
    </lineage>
</organism>
<keyword evidence="3" id="KW-1003">Cell membrane</keyword>
<dbReference type="InterPro" id="IPR006726">
    <property type="entry name" value="PHBA_efflux_AaeB/fusaric-R"/>
</dbReference>
<evidence type="ECO:0000313" key="9">
    <source>
        <dbReference type="Proteomes" id="UP000002429"/>
    </source>
</evidence>
<comment type="subcellular location">
    <subcellularLocation>
        <location evidence="1">Cell membrane</location>
        <topology evidence="1">Multi-pass membrane protein</topology>
    </subcellularLocation>
</comment>
<proteinExistence type="predicted"/>
<keyword evidence="8" id="KW-0614">Plasmid</keyword>
<dbReference type="Pfam" id="PF04632">
    <property type="entry name" value="FUSC"/>
    <property type="match status" value="1"/>
</dbReference>
<protein>
    <recommendedName>
        <fullName evidence="10">FUSC family protein</fullName>
    </recommendedName>
</protein>
<keyword evidence="2" id="KW-0813">Transport</keyword>
<dbReference type="eggNOG" id="COG1289">
    <property type="taxonomic scope" value="Bacteria"/>
</dbReference>
<keyword evidence="5 7" id="KW-1133">Transmembrane helix</keyword>
<name>Q1LGX4_CUPMC</name>
<evidence type="ECO:0008006" key="10">
    <source>
        <dbReference type="Google" id="ProtNLM"/>
    </source>
</evidence>